<sequence length="227" mass="25002">MSPVRDLFSFCIARGTCHSNKRNLCSALYIHRSLRGGGQLFLTPEKNRSKAKSPLELIRRRLARSTKNSEATGVGAGGGGNEINLESGLQEPSQSPNAIPCCQVCQKACQHCSQSSKGPAEEKGKLVKEETVDTGRVKFTVFLAYIRNVGLVKCLAIILMYLTSQMASLGVALWLSDWSDDTDDKVKTPTRVGIHALLAMFQCESIFRLKSPIHFTCVMTKRSYTNK</sequence>
<gene>
    <name evidence="2" type="primary">ABCC1_2</name>
    <name evidence="2" type="ORF">Ciccas_003230</name>
</gene>
<proteinExistence type="predicted"/>
<accession>A0ABD2QFC1</accession>
<evidence type="ECO:0000256" key="1">
    <source>
        <dbReference type="SAM" id="MobiDB-lite"/>
    </source>
</evidence>
<dbReference type="AlphaFoldDB" id="A0ABD2QFC1"/>
<evidence type="ECO:0000313" key="3">
    <source>
        <dbReference type="Proteomes" id="UP001626550"/>
    </source>
</evidence>
<reference evidence="2 3" key="1">
    <citation type="submission" date="2024-11" db="EMBL/GenBank/DDBJ databases">
        <title>Adaptive evolution of stress response genes in parasites aligns with host niche diversity.</title>
        <authorList>
            <person name="Hahn C."/>
            <person name="Resl P."/>
        </authorList>
    </citation>
    <scope>NUCLEOTIDE SEQUENCE [LARGE SCALE GENOMIC DNA]</scope>
    <source>
        <strain evidence="2">EGGRZ-B1_66</strain>
        <tissue evidence="2">Body</tissue>
    </source>
</reference>
<organism evidence="2 3">
    <name type="scientific">Cichlidogyrus casuarinus</name>
    <dbReference type="NCBI Taxonomy" id="1844966"/>
    <lineage>
        <taxon>Eukaryota</taxon>
        <taxon>Metazoa</taxon>
        <taxon>Spiralia</taxon>
        <taxon>Lophotrochozoa</taxon>
        <taxon>Platyhelminthes</taxon>
        <taxon>Monogenea</taxon>
        <taxon>Monopisthocotylea</taxon>
        <taxon>Dactylogyridea</taxon>
        <taxon>Ancyrocephalidae</taxon>
        <taxon>Cichlidogyrus</taxon>
    </lineage>
</organism>
<comment type="caution">
    <text evidence="2">The sequence shown here is derived from an EMBL/GenBank/DDBJ whole genome shotgun (WGS) entry which is preliminary data.</text>
</comment>
<evidence type="ECO:0000313" key="2">
    <source>
        <dbReference type="EMBL" id="KAL3318103.1"/>
    </source>
</evidence>
<protein>
    <submittedName>
        <fullName evidence="2">Multidrug resistance-associated protein 1</fullName>
    </submittedName>
</protein>
<dbReference type="Proteomes" id="UP001626550">
    <property type="component" value="Unassembled WGS sequence"/>
</dbReference>
<keyword evidence="3" id="KW-1185">Reference proteome</keyword>
<name>A0ABD2QFC1_9PLAT</name>
<feature type="region of interest" description="Disordered" evidence="1">
    <location>
        <begin position="66"/>
        <end position="91"/>
    </location>
</feature>
<dbReference type="EMBL" id="JBJKFK010000286">
    <property type="protein sequence ID" value="KAL3318103.1"/>
    <property type="molecule type" value="Genomic_DNA"/>
</dbReference>